<organism evidence="2 3">
    <name type="scientific">Alkalimarinus sediminis</name>
    <dbReference type="NCBI Taxonomy" id="1632866"/>
    <lineage>
        <taxon>Bacteria</taxon>
        <taxon>Pseudomonadati</taxon>
        <taxon>Pseudomonadota</taxon>
        <taxon>Gammaproteobacteria</taxon>
        <taxon>Alteromonadales</taxon>
        <taxon>Alteromonadaceae</taxon>
        <taxon>Alkalimarinus</taxon>
    </lineage>
</organism>
<keyword evidence="1" id="KW-1133">Transmembrane helix</keyword>
<gene>
    <name evidence="2" type="ORF">NNL22_07350</name>
</gene>
<keyword evidence="1" id="KW-0472">Membrane</keyword>
<proteinExistence type="predicted"/>
<name>A0A9E8HKN0_9ALTE</name>
<dbReference type="AlphaFoldDB" id="A0A9E8HKN0"/>
<dbReference type="EMBL" id="CP101527">
    <property type="protein sequence ID" value="UZW76395.1"/>
    <property type="molecule type" value="Genomic_DNA"/>
</dbReference>
<keyword evidence="3" id="KW-1185">Reference proteome</keyword>
<evidence type="ECO:0000313" key="3">
    <source>
        <dbReference type="Proteomes" id="UP001164472"/>
    </source>
</evidence>
<protein>
    <submittedName>
        <fullName evidence="2">Uncharacterized protein</fullName>
    </submittedName>
</protein>
<reference evidence="2" key="1">
    <citation type="submission" date="2022-07" db="EMBL/GenBank/DDBJ databases">
        <title>Alkalimarinus sp. nov., isolated from gut of a Alitta virens.</title>
        <authorList>
            <person name="Yang A.I."/>
            <person name="Shin N.-R."/>
        </authorList>
    </citation>
    <scope>NUCLEOTIDE SEQUENCE</scope>
    <source>
        <strain evidence="2">FA028</strain>
    </source>
</reference>
<dbReference type="Proteomes" id="UP001164472">
    <property type="component" value="Chromosome"/>
</dbReference>
<dbReference type="RefSeq" id="WP_251811862.1">
    <property type="nucleotide sequence ID" value="NZ_CP101527.1"/>
</dbReference>
<feature type="transmembrane region" description="Helical" evidence="1">
    <location>
        <begin position="6"/>
        <end position="25"/>
    </location>
</feature>
<keyword evidence="1" id="KW-0812">Transmembrane</keyword>
<evidence type="ECO:0000313" key="2">
    <source>
        <dbReference type="EMBL" id="UZW76395.1"/>
    </source>
</evidence>
<evidence type="ECO:0000256" key="1">
    <source>
        <dbReference type="SAM" id="Phobius"/>
    </source>
</evidence>
<sequence>MISLLIHVLEFTLLGLLCFLAYQVLRLFNSQQSPNTLAVVGFEQPYDVREQPTENRYSRAESVTSAQIFAGLQLFELKRNGIDPLSPGQDWIDSGISYYLLGAANTITENFQCFGDAKDDVMRFLLTKNLNYSIDLADRYIAKTYQIDQHDTEHNAYYAGMDAAKTWLDKKHIPQEHSLLNNLNSLGFVA</sequence>
<accession>A0A9E8HKN0</accession>
<dbReference type="KEGG" id="asem:NNL22_07350"/>